<dbReference type="NCBIfam" id="NF011967">
    <property type="entry name" value="PRK15439.1"/>
    <property type="match status" value="1"/>
</dbReference>
<dbReference type="Pfam" id="PF00005">
    <property type="entry name" value="ABC_tran"/>
    <property type="match status" value="2"/>
</dbReference>
<dbReference type="CDD" id="cd03216">
    <property type="entry name" value="ABC_Carb_Monos_I"/>
    <property type="match status" value="1"/>
</dbReference>
<dbReference type="EC" id="7.6.2.13" evidence="8"/>
<evidence type="ECO:0000256" key="5">
    <source>
        <dbReference type="ARBA" id="ARBA00022741"/>
    </source>
</evidence>
<evidence type="ECO:0000256" key="3">
    <source>
        <dbReference type="ARBA" id="ARBA00011262"/>
    </source>
</evidence>
<dbReference type="AlphaFoldDB" id="A0A5D4MH92"/>
<dbReference type="Gene3D" id="3.40.50.300">
    <property type="entry name" value="P-loop containing nucleotide triphosphate hydrolases"/>
    <property type="match status" value="2"/>
</dbReference>
<dbReference type="InterPro" id="IPR003439">
    <property type="entry name" value="ABC_transporter-like_ATP-bd"/>
</dbReference>
<evidence type="ECO:0000256" key="1">
    <source>
        <dbReference type="ARBA" id="ARBA00004417"/>
    </source>
</evidence>
<dbReference type="InterPro" id="IPR027417">
    <property type="entry name" value="P-loop_NTPase"/>
</dbReference>
<comment type="catalytic activity">
    <reaction evidence="9">
        <text>ATP + H2O + (2R,4S)-2-methyl-2,3,3,4-tetrahydroxytetrahydrofuran-[AI-2-binding protein]Side 1 = ADP + phosphate + (2R,4S)-2-methyl-2,3,3,4-tetrahydroxytetrahydrofuranSide 2 + [AI-2-binding protein]Side 1.</text>
        <dbReference type="EC" id="7.6.2.13"/>
    </reaction>
</comment>
<sequence length="517" mass="56577">MFKCKRLLLTTGGEITVKETAAPLFRAVNIHKSFSGNSVLKGISLDLHEGEVHALVGGNGAGKSTLMKIITGLYKFDEGTLEVSGKEVSFSSPADAHSHGIYLVPQEPLIFPNMTVQENILIGVPGKKQALIKKIEETIGQLHWKIDLQRSAASLSIAEQQLVEILRGLTREAKILILDEPTSTLTFGEIDSLFKAIKTLTSEGLGVFYITHRFPEIFMLSNTVSILRDGLVSAQGPTAAFTYDSLLQGLIPANTKNQNLENPAMEFSAGNEDAQTVLSVENLSGSRFHDISFQLKKGEILGIAGVVGAGRTELAEAIFGLTKVTAGTISFCNEEMNPLSVKQRIHKGLVYVPEDRKLHGVFSITSIQSNISSTLLHRWKGFLLPFTRERSTAHTYMKNLRIRATSEKQLLSDLSGGNQQKVVLSKYLASDPKVMILDEPTRGIDASARNDIYRIIKDLRATGLAVLLISSDMEEIEKLSDRVLVMHQGRSVKVLSQEEITKDAIATHAFGAKNEVV</sequence>
<evidence type="ECO:0000256" key="9">
    <source>
        <dbReference type="ARBA" id="ARBA00034076"/>
    </source>
</evidence>
<comment type="subunit">
    <text evidence="3">The complex is composed of two ATP-binding proteins (LsrA), two transmembrane proteins (LsrC and LsrD) and a solute-binding protein (LsrB).</text>
</comment>
<dbReference type="SUPFAM" id="SSF52540">
    <property type="entry name" value="P-loop containing nucleoside triphosphate hydrolases"/>
    <property type="match status" value="2"/>
</dbReference>
<evidence type="ECO:0000256" key="6">
    <source>
        <dbReference type="ARBA" id="ARBA00022840"/>
    </source>
</evidence>
<proteinExistence type="inferred from homology"/>
<dbReference type="PANTHER" id="PTHR43790">
    <property type="entry name" value="CARBOHYDRATE TRANSPORT ATP-BINDING PROTEIN MG119-RELATED"/>
    <property type="match status" value="1"/>
</dbReference>
<dbReference type="Proteomes" id="UP000325182">
    <property type="component" value="Unassembled WGS sequence"/>
</dbReference>
<evidence type="ECO:0000256" key="2">
    <source>
        <dbReference type="ARBA" id="ARBA00009404"/>
    </source>
</evidence>
<dbReference type="SMART" id="SM00382">
    <property type="entry name" value="AAA"/>
    <property type="match status" value="2"/>
</dbReference>
<comment type="caution">
    <text evidence="11">The sequence shown here is derived from an EMBL/GenBank/DDBJ whole genome shotgun (WGS) entry which is preliminary data.</text>
</comment>
<protein>
    <recommendedName>
        <fullName evidence="4">Autoinducer 2 import ATP-binding protein LsrA</fullName>
        <ecNumber evidence="8">7.6.2.13</ecNumber>
    </recommendedName>
</protein>
<keyword evidence="6 11" id="KW-0067">ATP-binding</keyword>
<dbReference type="InterPro" id="IPR003593">
    <property type="entry name" value="AAA+_ATPase"/>
</dbReference>
<keyword evidence="5" id="KW-0547">Nucleotide-binding</keyword>
<dbReference type="GO" id="GO:0005886">
    <property type="term" value="C:plasma membrane"/>
    <property type="evidence" value="ECO:0007669"/>
    <property type="project" value="UniProtKB-SubCell"/>
</dbReference>
<reference evidence="11 12" key="1">
    <citation type="submission" date="2019-08" db="EMBL/GenBank/DDBJ databases">
        <title>Bacillus genomes from the desert of Cuatro Cienegas, Coahuila.</title>
        <authorList>
            <person name="Olmedo-Alvarez G."/>
        </authorList>
    </citation>
    <scope>NUCLEOTIDE SEQUENCE [LARGE SCALE GENOMIC DNA]</scope>
    <source>
        <strain evidence="11 12">CH128b_4D</strain>
    </source>
</reference>
<evidence type="ECO:0000259" key="10">
    <source>
        <dbReference type="PROSITE" id="PS50893"/>
    </source>
</evidence>
<comment type="function">
    <text evidence="7">Part of the ABC transporter complex LsrABCD involved in autoinducer 2 (AI-2) import. Responsible for energy coupling to the transport system.</text>
</comment>
<dbReference type="EMBL" id="VTEG01000001">
    <property type="protein sequence ID" value="TYS01255.1"/>
    <property type="molecule type" value="Genomic_DNA"/>
</dbReference>
<dbReference type="PROSITE" id="PS50893">
    <property type="entry name" value="ABC_TRANSPORTER_2"/>
    <property type="match status" value="2"/>
</dbReference>
<dbReference type="PANTHER" id="PTHR43790:SF2">
    <property type="entry name" value="AUTOINDUCER 2 IMPORT ATP-BINDING PROTEIN LSRA"/>
    <property type="match status" value="1"/>
</dbReference>
<organism evidence="11 12">
    <name type="scientific">Rossellomorea vietnamensis</name>
    <dbReference type="NCBI Taxonomy" id="218284"/>
    <lineage>
        <taxon>Bacteria</taxon>
        <taxon>Bacillati</taxon>
        <taxon>Bacillota</taxon>
        <taxon>Bacilli</taxon>
        <taxon>Bacillales</taxon>
        <taxon>Bacillaceae</taxon>
        <taxon>Rossellomorea</taxon>
    </lineage>
</organism>
<evidence type="ECO:0000256" key="4">
    <source>
        <dbReference type="ARBA" id="ARBA00019459"/>
    </source>
</evidence>
<dbReference type="InterPro" id="IPR017871">
    <property type="entry name" value="ABC_transporter-like_CS"/>
</dbReference>
<accession>A0A5D4MH92</accession>
<dbReference type="InterPro" id="IPR050107">
    <property type="entry name" value="ABC_carbohydrate_import_ATPase"/>
</dbReference>
<evidence type="ECO:0000313" key="12">
    <source>
        <dbReference type="Proteomes" id="UP000325182"/>
    </source>
</evidence>
<evidence type="ECO:0000313" key="11">
    <source>
        <dbReference type="EMBL" id="TYS01255.1"/>
    </source>
</evidence>
<feature type="domain" description="ABC transporter" evidence="10">
    <location>
        <begin position="25"/>
        <end position="254"/>
    </location>
</feature>
<evidence type="ECO:0000256" key="7">
    <source>
        <dbReference type="ARBA" id="ARBA00023747"/>
    </source>
</evidence>
<evidence type="ECO:0000256" key="8">
    <source>
        <dbReference type="ARBA" id="ARBA00023798"/>
    </source>
</evidence>
<dbReference type="PROSITE" id="PS00211">
    <property type="entry name" value="ABC_TRANSPORTER_1"/>
    <property type="match status" value="1"/>
</dbReference>
<comment type="subcellular location">
    <subcellularLocation>
        <location evidence="1">Cell inner membrane</location>
        <topology evidence="1">Peripheral membrane protein</topology>
    </subcellularLocation>
</comment>
<comment type="similarity">
    <text evidence="2">Belongs to the ABC transporter superfamily. AI-2 autoinducer porter (TC 3.A.1.2.8) family.</text>
</comment>
<feature type="domain" description="ABC transporter" evidence="10">
    <location>
        <begin position="272"/>
        <end position="513"/>
    </location>
</feature>
<dbReference type="GO" id="GO:0016887">
    <property type="term" value="F:ATP hydrolysis activity"/>
    <property type="evidence" value="ECO:0007669"/>
    <property type="project" value="InterPro"/>
</dbReference>
<gene>
    <name evidence="11" type="primary">lsrA</name>
    <name evidence="11" type="ORF">FZC84_00915</name>
</gene>
<name>A0A5D4MH92_9BACI</name>
<dbReference type="CDD" id="cd03215">
    <property type="entry name" value="ABC_Carb_Monos_II"/>
    <property type="match status" value="1"/>
</dbReference>
<dbReference type="GO" id="GO:0005524">
    <property type="term" value="F:ATP binding"/>
    <property type="evidence" value="ECO:0007669"/>
    <property type="project" value="UniProtKB-KW"/>
</dbReference>